<feature type="binding site" evidence="6">
    <location>
        <position position="292"/>
    </location>
    <ligand>
        <name>Zn(2+)</name>
        <dbReference type="ChEBI" id="CHEBI:29105"/>
    </ligand>
</feature>
<evidence type="ECO:0000256" key="4">
    <source>
        <dbReference type="ARBA" id="ARBA00022833"/>
    </source>
</evidence>
<dbReference type="AlphaFoldDB" id="A0A6I5KVI0"/>
<comment type="function">
    <text evidence="6">Part of an energy-coupled inorganic carbon pump.</text>
</comment>
<feature type="binding site" evidence="6">
    <location>
        <position position="290"/>
    </location>
    <ligand>
        <name>Zn(2+)</name>
        <dbReference type="ChEBI" id="CHEBI:29105"/>
    </ligand>
</feature>
<name>A0A6I5KVI0_9FLAO</name>
<comment type="subunit">
    <text evidence="6">Forms a complex with DabB.</text>
</comment>
<comment type="caution">
    <text evidence="7">The sequence shown here is derived from an EMBL/GenBank/DDBJ whole genome shotgun (WGS) entry which is preliminary data.</text>
</comment>
<dbReference type="Proteomes" id="UP000468707">
    <property type="component" value="Unassembled WGS sequence"/>
</dbReference>
<comment type="subcellular location">
    <subcellularLocation>
        <location evidence="6">Cell membrane</location>
        <topology evidence="6">Peripheral membrane protein</topology>
    </subcellularLocation>
</comment>
<dbReference type="Pfam" id="PF10070">
    <property type="entry name" value="DabA"/>
    <property type="match status" value="1"/>
</dbReference>
<feature type="binding site" evidence="6">
    <location>
        <position position="467"/>
    </location>
    <ligand>
        <name>Zn(2+)</name>
        <dbReference type="ChEBI" id="CHEBI:29105"/>
    </ligand>
</feature>
<evidence type="ECO:0000256" key="5">
    <source>
        <dbReference type="ARBA" id="ARBA00023136"/>
    </source>
</evidence>
<evidence type="ECO:0000256" key="2">
    <source>
        <dbReference type="ARBA" id="ARBA00022475"/>
    </source>
</evidence>
<organism evidence="7 8">
    <name type="scientific">Flagellimonas sediminis</name>
    <dbReference type="NCBI Taxonomy" id="2696468"/>
    <lineage>
        <taxon>Bacteria</taxon>
        <taxon>Pseudomonadati</taxon>
        <taxon>Bacteroidota</taxon>
        <taxon>Flavobacteriia</taxon>
        <taxon>Flavobacteriales</taxon>
        <taxon>Flavobacteriaceae</taxon>
        <taxon>Flagellimonas</taxon>
    </lineage>
</organism>
<comment type="cofactor">
    <cofactor evidence="6">
        <name>Zn(2+)</name>
        <dbReference type="ChEBI" id="CHEBI:29105"/>
    </cofactor>
</comment>
<keyword evidence="1 6" id="KW-0813">Transport</keyword>
<evidence type="ECO:0000313" key="8">
    <source>
        <dbReference type="Proteomes" id="UP000468707"/>
    </source>
</evidence>
<keyword evidence="3 6" id="KW-0479">Metal-binding</keyword>
<keyword evidence="2 6" id="KW-1003">Cell membrane</keyword>
<dbReference type="HAMAP" id="MF_01871">
    <property type="entry name" value="DabA"/>
    <property type="match status" value="1"/>
</dbReference>
<proteinExistence type="inferred from homology"/>
<accession>A0A6I5KVI0</accession>
<dbReference type="InterPro" id="IPR018752">
    <property type="entry name" value="DabA"/>
</dbReference>
<dbReference type="GO" id="GO:0005886">
    <property type="term" value="C:plasma membrane"/>
    <property type="evidence" value="ECO:0007669"/>
    <property type="project" value="UniProtKB-SubCell"/>
</dbReference>
<keyword evidence="5 6" id="KW-0472">Membrane</keyword>
<dbReference type="PANTHER" id="PTHR38344">
    <property type="entry name" value="UPF0753 PROTEIN AQ_863"/>
    <property type="match status" value="1"/>
</dbReference>
<dbReference type="PANTHER" id="PTHR38344:SF1">
    <property type="entry name" value="INORGANIC CARBON TRANSPORTER SUBUNIT DABA-RELATED"/>
    <property type="match status" value="1"/>
</dbReference>
<comment type="similarity">
    <text evidence="6">Belongs to the inorganic carbon transporter (TC 9.A.2) DabA family.</text>
</comment>
<sequence>MNPNTIENLIENAARCVGRTWPLYSFVTSNPLSGLEGTSFVKAVRQANTIFGCKVFPTADMYRQALDRREIDPVVLEGLLVEKGYTMCLDDYLELMDAPTSREVKNPHHLLDRLMVKWLASFMDEGLAEWEMPYKNEGFYGAWRKLVRYDGMMGNSRFSTLPQSHEEALAQLVSGHDQAFIQELFTHHLASLPGWMGYIQHRTQNLPLWDQQYPIDLAHYLAVRLWSAKLLDLPLTVDQRPTGKDQCHFELKYLWLKAWEISWQNTLIRDLGTTTKKKREKNPEVQMVFCIDTRSESIRRHVEASGNYETFGYAGFFGIAMDYESPGNGHVHKACPPIVPSSYVVRETVTQAKKEAKKDFDRRYGLRVFWNYFLKRMKNMLPSTFGFVEGAGFLYGMNLVSRTLLPATFYRRYSHKKNHESISEPELVACQDQGQQIPLENKVAIVKSAFDLMGWERFAPLVLFVGHGSQSANNPYGSSLDCGACAASPGRHNARMLARLANEKEVRKILNEQFRLEIPETTLFLGAEHNTTTDEIVVFDAHAPESHAKALYLIRANLARAQRSATRERLGAYENSVARAQRNAGHWGETRPEWGLAKNAGFVIAPRAVTEDLDLDGRCFLHSYDWKLDKNGTALEAIMQGPMVVTQWINNHYYFATVDNEKFGGGTKTTHNITGKFGVVQGNGGDLKMGLPWESLFQGESYPHHKPLRLSVVIQAPLDRVTLILFKNDHLKSLLDHGWINMIVMDAENGMVSYRYDKHRIWRAMDQMGTSKGISLKIEEILV</sequence>
<dbReference type="GO" id="GO:0008270">
    <property type="term" value="F:zinc ion binding"/>
    <property type="evidence" value="ECO:0007669"/>
    <property type="project" value="UniProtKB-UniRule"/>
</dbReference>
<evidence type="ECO:0000313" key="7">
    <source>
        <dbReference type="EMBL" id="NDV42048.1"/>
    </source>
</evidence>
<evidence type="ECO:0000256" key="3">
    <source>
        <dbReference type="ARBA" id="ARBA00022723"/>
    </source>
</evidence>
<dbReference type="EMBL" id="JAAAMI010000001">
    <property type="protein sequence ID" value="NDV42048.1"/>
    <property type="molecule type" value="Genomic_DNA"/>
</dbReference>
<evidence type="ECO:0000256" key="1">
    <source>
        <dbReference type="ARBA" id="ARBA00022448"/>
    </source>
</evidence>
<feature type="binding site" evidence="6">
    <location>
        <position position="482"/>
    </location>
    <ligand>
        <name>Zn(2+)</name>
        <dbReference type="ChEBI" id="CHEBI:29105"/>
    </ligand>
</feature>
<reference evidence="7 8" key="1">
    <citation type="submission" date="2020-01" db="EMBL/GenBank/DDBJ databases">
        <title>Muricauda sediminis sp.nov. 40Bstr401.</title>
        <authorList>
            <person name="Xue Z."/>
            <person name="Zhu S."/>
            <person name="Ren N."/>
            <person name="Chen T."/>
            <person name="Chen X."/>
            <person name="Chen J."/>
            <person name="Yang J."/>
        </authorList>
    </citation>
    <scope>NUCLEOTIDE SEQUENCE [LARGE SCALE GENOMIC DNA]</scope>
    <source>
        <strain evidence="7 8">40Bstr401</strain>
    </source>
</reference>
<protein>
    <recommendedName>
        <fullName evidence="6">Probable inorganic carbon transporter subunit DabA</fullName>
    </recommendedName>
</protein>
<dbReference type="RefSeq" id="WP_163632444.1">
    <property type="nucleotide sequence ID" value="NZ_JAAAMI010000001.1"/>
</dbReference>
<keyword evidence="8" id="KW-1185">Reference proteome</keyword>
<keyword evidence="4 6" id="KW-0862">Zinc</keyword>
<gene>
    <name evidence="6" type="primary">dabA</name>
    <name evidence="7" type="ORF">GTK07_01810</name>
</gene>
<evidence type="ECO:0000256" key="6">
    <source>
        <dbReference type="HAMAP-Rule" id="MF_01871"/>
    </source>
</evidence>